<dbReference type="EMBL" id="JAPQKI010000005">
    <property type="protein sequence ID" value="KAJ5099301.1"/>
    <property type="molecule type" value="Genomic_DNA"/>
</dbReference>
<dbReference type="AlphaFoldDB" id="A0A9W9KB73"/>
<dbReference type="GeneID" id="81357775"/>
<dbReference type="Proteomes" id="UP001149074">
    <property type="component" value="Unassembled WGS sequence"/>
</dbReference>
<reference evidence="2" key="1">
    <citation type="submission" date="2022-11" db="EMBL/GenBank/DDBJ databases">
        <authorList>
            <person name="Petersen C."/>
        </authorList>
    </citation>
    <scope>NUCLEOTIDE SEQUENCE</scope>
    <source>
        <strain evidence="2">IBT 30761</strain>
    </source>
</reference>
<protein>
    <submittedName>
        <fullName evidence="2">Uncharacterized protein</fullName>
    </submittedName>
</protein>
<sequence>MAMPLRLRPSGLSRNLFNVPKQITPPARCRVSPSRSYGTSDRLPKIADASVWTAMIPRFIRNRKPRQKSESKEWNPATFYIIMFTLIGSQAIRMLTLKNDYAGYRRTTDAKIELLKEVIERVKSGEKVDVEKLLGTGDEAKEKEWEEVLREIEQEDTLWSQRSKKETIPEPPKERTEPTQMSQGKDSAVPSTASADDETMRKTQSTRKMNFF</sequence>
<keyword evidence="3" id="KW-1185">Reference proteome</keyword>
<reference evidence="2" key="2">
    <citation type="journal article" date="2023" name="IMA Fungus">
        <title>Comparative genomic study of the Penicillium genus elucidates a diverse pangenome and 15 lateral gene transfer events.</title>
        <authorList>
            <person name="Petersen C."/>
            <person name="Sorensen T."/>
            <person name="Nielsen M.R."/>
            <person name="Sondergaard T.E."/>
            <person name="Sorensen J.L."/>
            <person name="Fitzpatrick D.A."/>
            <person name="Frisvad J.C."/>
            <person name="Nielsen K.L."/>
        </authorList>
    </citation>
    <scope>NUCLEOTIDE SEQUENCE</scope>
    <source>
        <strain evidence="2">IBT 30761</strain>
    </source>
</reference>
<feature type="compositionally biased region" description="Polar residues" evidence="1">
    <location>
        <begin position="178"/>
        <end position="194"/>
    </location>
</feature>
<dbReference type="RefSeq" id="XP_056474955.1">
    <property type="nucleotide sequence ID" value="XM_056618796.1"/>
</dbReference>
<dbReference type="InterPro" id="IPR035213">
    <property type="entry name" value="DUF5321"/>
</dbReference>
<comment type="caution">
    <text evidence="2">The sequence shown here is derived from an EMBL/GenBank/DDBJ whole genome shotgun (WGS) entry which is preliminary data.</text>
</comment>
<evidence type="ECO:0000256" key="1">
    <source>
        <dbReference type="SAM" id="MobiDB-lite"/>
    </source>
</evidence>
<organism evidence="2 3">
    <name type="scientific">Penicillium argentinense</name>
    <dbReference type="NCBI Taxonomy" id="1131581"/>
    <lineage>
        <taxon>Eukaryota</taxon>
        <taxon>Fungi</taxon>
        <taxon>Dikarya</taxon>
        <taxon>Ascomycota</taxon>
        <taxon>Pezizomycotina</taxon>
        <taxon>Eurotiomycetes</taxon>
        <taxon>Eurotiomycetidae</taxon>
        <taxon>Eurotiales</taxon>
        <taxon>Aspergillaceae</taxon>
        <taxon>Penicillium</taxon>
    </lineage>
</organism>
<proteinExistence type="predicted"/>
<dbReference type="Pfam" id="PF17254">
    <property type="entry name" value="DUF5321"/>
    <property type="match status" value="1"/>
</dbReference>
<evidence type="ECO:0000313" key="2">
    <source>
        <dbReference type="EMBL" id="KAJ5099301.1"/>
    </source>
</evidence>
<gene>
    <name evidence="2" type="ORF">N7532_006302</name>
</gene>
<feature type="compositionally biased region" description="Polar residues" evidence="1">
    <location>
        <begin position="202"/>
        <end position="212"/>
    </location>
</feature>
<name>A0A9W9KB73_9EURO</name>
<accession>A0A9W9KB73</accession>
<dbReference type="OrthoDB" id="2253354at2759"/>
<feature type="compositionally biased region" description="Basic and acidic residues" evidence="1">
    <location>
        <begin position="163"/>
        <end position="177"/>
    </location>
</feature>
<evidence type="ECO:0000313" key="3">
    <source>
        <dbReference type="Proteomes" id="UP001149074"/>
    </source>
</evidence>
<feature type="region of interest" description="Disordered" evidence="1">
    <location>
        <begin position="156"/>
        <end position="212"/>
    </location>
</feature>